<feature type="transmembrane region" description="Helical" evidence="7">
    <location>
        <begin position="392"/>
        <end position="412"/>
    </location>
</feature>
<keyword evidence="3 7" id="KW-0812">Transmembrane</keyword>
<dbReference type="GO" id="GO:0005886">
    <property type="term" value="C:plasma membrane"/>
    <property type="evidence" value="ECO:0007669"/>
    <property type="project" value="TreeGrafter"/>
</dbReference>
<feature type="transmembrane region" description="Helical" evidence="7">
    <location>
        <begin position="6"/>
        <end position="21"/>
    </location>
</feature>
<sequence>MTWQMILVIALFFWIFIALNWKIADPVIVGISIPTILALAGILKPATAFSDFSNSTCMFFMSMFVIGRAIMKTGLADTIGSTIINLIGKTEKRLTLSVAVVAAGMSAFLNDTGTTGCLMPIVGAMAQKAQVKLSKIYMTLAFFASMGGTITLIGTTPHIIAGGLLEKAGYQGYGFFEFSKVGLPITLIGLIYMYFIGYHTLPEVETSYDQVPPVAHKDKRGMIITSIVFVILVIALATKIMPFHLAAVLGAMIVVVTRCITVNDALDSFSMPTLFLVAGVFPLSGAMAKTGVTKMIIDFTSQYATSVSPYAAILMISGLTAFLTQFMMGTSLSAIMLPMGIVYAQSLHLDPRGVVMAIAVASSLAFCTPFGTGPNLLVWKPGGYEIKDYFKTGLPLLVMAWLVSSTIIWYFYEFAK</sequence>
<evidence type="ECO:0000313" key="10">
    <source>
        <dbReference type="Proteomes" id="UP000182379"/>
    </source>
</evidence>
<feature type="transmembrane region" description="Helical" evidence="7">
    <location>
        <begin position="273"/>
        <end position="292"/>
    </location>
</feature>
<gene>
    <name evidence="9" type="ORF">SAMN05216495_1269</name>
</gene>
<dbReference type="CDD" id="cd01115">
    <property type="entry name" value="SLC13_permease"/>
    <property type="match status" value="1"/>
</dbReference>
<protein>
    <submittedName>
        <fullName evidence="9">Anion transporter</fullName>
    </submittedName>
</protein>
<feature type="transmembrane region" description="Helical" evidence="7">
    <location>
        <begin position="354"/>
        <end position="372"/>
    </location>
</feature>
<feature type="domain" description="Citrate transporter-like" evidence="8">
    <location>
        <begin position="16"/>
        <end position="347"/>
    </location>
</feature>
<dbReference type="PANTHER" id="PTHR43652:SF2">
    <property type="entry name" value="BASIC AMINO ACID ANTIPORTER YFCC-RELATED"/>
    <property type="match status" value="1"/>
</dbReference>
<evidence type="ECO:0000256" key="5">
    <source>
        <dbReference type="ARBA" id="ARBA00022989"/>
    </source>
</evidence>
<evidence type="ECO:0000313" key="9">
    <source>
        <dbReference type="EMBL" id="SDX35587.1"/>
    </source>
</evidence>
<feature type="transmembrane region" description="Helical" evidence="7">
    <location>
        <begin position="181"/>
        <end position="201"/>
    </location>
</feature>
<comment type="subcellular location">
    <subcellularLocation>
        <location evidence="1">Membrane</location>
        <topology evidence="1">Multi-pass membrane protein</topology>
    </subcellularLocation>
</comment>
<dbReference type="Pfam" id="PF03600">
    <property type="entry name" value="CitMHS"/>
    <property type="match status" value="1"/>
</dbReference>
<keyword evidence="2" id="KW-0813">Transport</keyword>
<organism evidence="9 10">
    <name type="scientific">Acidaminococcus fermentans</name>
    <dbReference type="NCBI Taxonomy" id="905"/>
    <lineage>
        <taxon>Bacteria</taxon>
        <taxon>Bacillati</taxon>
        <taxon>Bacillota</taxon>
        <taxon>Negativicutes</taxon>
        <taxon>Acidaminococcales</taxon>
        <taxon>Acidaminococcaceae</taxon>
        <taxon>Acidaminococcus</taxon>
    </lineage>
</organism>
<comment type="caution">
    <text evidence="9">The sequence shown here is derived from an EMBL/GenBank/DDBJ whole genome shotgun (WGS) entry which is preliminary data.</text>
</comment>
<proteinExistence type="predicted"/>
<feature type="transmembrane region" description="Helical" evidence="7">
    <location>
        <begin position="312"/>
        <end position="342"/>
    </location>
</feature>
<dbReference type="GO" id="GO:0055085">
    <property type="term" value="P:transmembrane transport"/>
    <property type="evidence" value="ECO:0007669"/>
    <property type="project" value="InterPro"/>
</dbReference>
<keyword evidence="6 7" id="KW-0472">Membrane</keyword>
<dbReference type="EMBL" id="FNOP01000026">
    <property type="protein sequence ID" value="SDX35587.1"/>
    <property type="molecule type" value="Genomic_DNA"/>
</dbReference>
<evidence type="ECO:0000256" key="1">
    <source>
        <dbReference type="ARBA" id="ARBA00004141"/>
    </source>
</evidence>
<dbReference type="Proteomes" id="UP000182379">
    <property type="component" value="Unassembled WGS sequence"/>
</dbReference>
<evidence type="ECO:0000256" key="4">
    <source>
        <dbReference type="ARBA" id="ARBA00022737"/>
    </source>
</evidence>
<keyword evidence="4" id="KW-0677">Repeat</keyword>
<dbReference type="PANTHER" id="PTHR43652">
    <property type="entry name" value="BASIC AMINO ACID ANTIPORTER YFCC-RELATED"/>
    <property type="match status" value="1"/>
</dbReference>
<reference evidence="9 10" key="1">
    <citation type="submission" date="2016-10" db="EMBL/GenBank/DDBJ databases">
        <authorList>
            <person name="Varghese N."/>
            <person name="Submissions S."/>
        </authorList>
    </citation>
    <scope>NUCLEOTIDE SEQUENCE [LARGE SCALE GENOMIC DNA]</scope>
    <source>
        <strain evidence="9 10">WCC6</strain>
    </source>
</reference>
<dbReference type="RefSeq" id="WP_074708518.1">
    <property type="nucleotide sequence ID" value="NZ_FNOP01000026.1"/>
</dbReference>
<evidence type="ECO:0000259" key="8">
    <source>
        <dbReference type="Pfam" id="PF03600"/>
    </source>
</evidence>
<evidence type="ECO:0000256" key="6">
    <source>
        <dbReference type="ARBA" id="ARBA00023136"/>
    </source>
</evidence>
<accession>A0A1H3B0Y7</accession>
<dbReference type="AlphaFoldDB" id="A0A1H3B0Y7"/>
<evidence type="ECO:0000256" key="7">
    <source>
        <dbReference type="SAM" id="Phobius"/>
    </source>
</evidence>
<evidence type="ECO:0000256" key="2">
    <source>
        <dbReference type="ARBA" id="ARBA00022448"/>
    </source>
</evidence>
<evidence type="ECO:0000256" key="3">
    <source>
        <dbReference type="ARBA" id="ARBA00022692"/>
    </source>
</evidence>
<feature type="transmembrane region" description="Helical" evidence="7">
    <location>
        <begin position="28"/>
        <end position="46"/>
    </location>
</feature>
<feature type="transmembrane region" description="Helical" evidence="7">
    <location>
        <begin position="136"/>
        <end position="161"/>
    </location>
</feature>
<name>A0A1H3B0Y7_ACIFE</name>
<keyword evidence="5 7" id="KW-1133">Transmembrane helix</keyword>
<dbReference type="InterPro" id="IPR051679">
    <property type="entry name" value="DASS-Related_Transporters"/>
</dbReference>
<dbReference type="InterPro" id="IPR004680">
    <property type="entry name" value="Cit_transptr-like_dom"/>
</dbReference>